<reference evidence="7" key="1">
    <citation type="journal article" date="2015" name="Nature">
        <title>Complex archaea that bridge the gap between prokaryotes and eukaryotes.</title>
        <authorList>
            <person name="Spang A."/>
            <person name="Saw J.H."/>
            <person name="Jorgensen S.L."/>
            <person name="Zaremba-Niedzwiedzka K."/>
            <person name="Martijn J."/>
            <person name="Lind A.E."/>
            <person name="van Eijk R."/>
            <person name="Schleper C."/>
            <person name="Guy L."/>
            <person name="Ettema T.J."/>
        </authorList>
    </citation>
    <scope>NUCLEOTIDE SEQUENCE</scope>
</reference>
<organism evidence="7">
    <name type="scientific">marine sediment metagenome</name>
    <dbReference type="NCBI Taxonomy" id="412755"/>
    <lineage>
        <taxon>unclassified sequences</taxon>
        <taxon>metagenomes</taxon>
        <taxon>ecological metagenomes</taxon>
    </lineage>
</organism>
<keyword evidence="4 6" id="KW-1133">Transmembrane helix</keyword>
<feature type="transmembrane region" description="Helical" evidence="6">
    <location>
        <begin position="54"/>
        <end position="72"/>
    </location>
</feature>
<comment type="caution">
    <text evidence="7">The sequence shown here is derived from an EMBL/GenBank/DDBJ whole genome shotgun (WGS) entry which is preliminary data.</text>
</comment>
<evidence type="ECO:0000313" key="7">
    <source>
        <dbReference type="EMBL" id="KKO11862.1"/>
    </source>
</evidence>
<evidence type="ECO:0000256" key="4">
    <source>
        <dbReference type="ARBA" id="ARBA00022989"/>
    </source>
</evidence>
<dbReference type="GO" id="GO:0005886">
    <property type="term" value="C:plasma membrane"/>
    <property type="evidence" value="ECO:0007669"/>
    <property type="project" value="UniProtKB-SubCell"/>
</dbReference>
<evidence type="ECO:0000256" key="3">
    <source>
        <dbReference type="ARBA" id="ARBA00022692"/>
    </source>
</evidence>
<keyword evidence="2" id="KW-1003">Cell membrane</keyword>
<feature type="transmembrane region" description="Helical" evidence="6">
    <location>
        <begin position="335"/>
        <end position="357"/>
    </location>
</feature>
<accession>A0A0F9YHZ0</accession>
<feature type="transmembrane region" description="Helical" evidence="6">
    <location>
        <begin position="162"/>
        <end position="184"/>
    </location>
</feature>
<dbReference type="PANTHER" id="PTHR30250">
    <property type="entry name" value="PST FAMILY PREDICTED COLANIC ACID TRANSPORTER"/>
    <property type="match status" value="1"/>
</dbReference>
<evidence type="ECO:0000256" key="5">
    <source>
        <dbReference type="ARBA" id="ARBA00023136"/>
    </source>
</evidence>
<feature type="transmembrane region" description="Helical" evidence="6">
    <location>
        <begin position="226"/>
        <end position="246"/>
    </location>
</feature>
<gene>
    <name evidence="7" type="ORF">LCGC14_0013660</name>
</gene>
<dbReference type="AlphaFoldDB" id="A0A0F9YHZ0"/>
<dbReference type="InterPro" id="IPR002797">
    <property type="entry name" value="Polysacc_synth"/>
</dbReference>
<feature type="transmembrane region" description="Helical" evidence="6">
    <location>
        <begin position="190"/>
        <end position="214"/>
    </location>
</feature>
<keyword evidence="3 6" id="KW-0812">Transmembrane</keyword>
<evidence type="ECO:0000256" key="6">
    <source>
        <dbReference type="SAM" id="Phobius"/>
    </source>
</evidence>
<name>A0A0F9YHZ0_9ZZZZ</name>
<feature type="transmembrane region" description="Helical" evidence="6">
    <location>
        <begin position="369"/>
        <end position="390"/>
    </location>
</feature>
<comment type="subcellular location">
    <subcellularLocation>
        <location evidence="1">Cell membrane</location>
        <topology evidence="1">Multi-pass membrane protein</topology>
    </subcellularLocation>
</comment>
<dbReference type="Pfam" id="PF01943">
    <property type="entry name" value="Polysacc_synt"/>
    <property type="match status" value="1"/>
</dbReference>
<feature type="transmembrane region" description="Helical" evidence="6">
    <location>
        <begin position="396"/>
        <end position="417"/>
    </location>
</feature>
<evidence type="ECO:0008006" key="8">
    <source>
        <dbReference type="Google" id="ProtNLM"/>
    </source>
</evidence>
<feature type="transmembrane region" description="Helical" evidence="6">
    <location>
        <begin position="22"/>
        <end position="42"/>
    </location>
</feature>
<feature type="transmembrane region" description="Helical" evidence="6">
    <location>
        <begin position="429"/>
        <end position="447"/>
    </location>
</feature>
<sequence>MKIPTPVGLSQRDRLSFLLRDSVLYGGAAAISKAFALITFPMLARHFSVADYGVLDYFMVLSSFLAILFIFGQDSAVARYFYEYEDRVVRCQLISQSLAFQLAGLSLLLPLLWWGAEWFANLLVEAPESVRLFKIVLMQLPFLMLINFSQNLLKWTFARAQFLTMSLGFTLVQTSLLVVAVLLMDVGIQGVLVVTLCTSIVFGALGLFFVRRWLARPRDFKRIYEMLPYAMPFGVICVLAGLSPTLERTIIDQLLGAEELGLYAAGTKIAMLVGLAVTAFQTAWGPFSLSLYKQEDAGETYNLVLKFFVLGMCVIVCVLTLMAQPLIKLLATDRYIGAVVLVFPLVMGLAIQATSWITEIGVSIAKRSYLNLYAYFLAVIATLASIMLLAPHFGLLGVGLGVMIGHIVKAIVASWLAQRVYPLPWHYSPVVKILGLTLLFGLLAKWLEHHWGAVAYNIAMITGMIAVLCMGWSVLFNPEERRGLIAFLRLRLVRSIL</sequence>
<feature type="transmembrane region" description="Helical" evidence="6">
    <location>
        <begin position="132"/>
        <end position="150"/>
    </location>
</feature>
<keyword evidence="5 6" id="KW-0472">Membrane</keyword>
<feature type="transmembrane region" description="Helical" evidence="6">
    <location>
        <begin position="303"/>
        <end position="323"/>
    </location>
</feature>
<evidence type="ECO:0000256" key="2">
    <source>
        <dbReference type="ARBA" id="ARBA00022475"/>
    </source>
</evidence>
<protein>
    <recommendedName>
        <fullName evidence="8">Polysaccharide biosynthesis protein C-terminal domain-containing protein</fullName>
    </recommendedName>
</protein>
<feature type="transmembrane region" description="Helical" evidence="6">
    <location>
        <begin position="93"/>
        <end position="112"/>
    </location>
</feature>
<dbReference type="EMBL" id="LAZR01000002">
    <property type="protein sequence ID" value="KKO11862.1"/>
    <property type="molecule type" value="Genomic_DNA"/>
</dbReference>
<dbReference type="InterPro" id="IPR050833">
    <property type="entry name" value="Poly_Biosynth_Transport"/>
</dbReference>
<dbReference type="PANTHER" id="PTHR30250:SF11">
    <property type="entry name" value="O-ANTIGEN TRANSPORTER-RELATED"/>
    <property type="match status" value="1"/>
</dbReference>
<proteinExistence type="predicted"/>
<feature type="transmembrane region" description="Helical" evidence="6">
    <location>
        <begin position="453"/>
        <end position="475"/>
    </location>
</feature>
<feature type="transmembrane region" description="Helical" evidence="6">
    <location>
        <begin position="269"/>
        <end position="291"/>
    </location>
</feature>
<evidence type="ECO:0000256" key="1">
    <source>
        <dbReference type="ARBA" id="ARBA00004651"/>
    </source>
</evidence>